<dbReference type="InterPro" id="IPR053028">
    <property type="entry name" value="Spo0E-like_phosphatase"/>
</dbReference>
<name>A0A398B7U8_9BACI</name>
<dbReference type="RefSeq" id="WP_119117199.1">
    <property type="nucleotide sequence ID" value="NZ_QWVS01000017.1"/>
</dbReference>
<comment type="caution">
    <text evidence="1">The sequence shown here is derived from an EMBL/GenBank/DDBJ whole genome shotgun (WGS) entry which is preliminary data.</text>
</comment>
<organism evidence="1 2">
    <name type="scientific">Peribacillus asahii</name>
    <dbReference type="NCBI Taxonomy" id="228899"/>
    <lineage>
        <taxon>Bacteria</taxon>
        <taxon>Bacillati</taxon>
        <taxon>Bacillota</taxon>
        <taxon>Bacilli</taxon>
        <taxon>Bacillales</taxon>
        <taxon>Bacillaceae</taxon>
        <taxon>Peribacillus</taxon>
    </lineage>
</organism>
<dbReference type="InterPro" id="IPR018540">
    <property type="entry name" value="Spo0E-like"/>
</dbReference>
<dbReference type="Gene3D" id="4.10.280.10">
    <property type="entry name" value="Helix-loop-helix DNA-binding domain"/>
    <property type="match status" value="1"/>
</dbReference>
<dbReference type="PANTHER" id="PTHR41263">
    <property type="entry name" value="ASPARTYL-PHOSPHATE PHOSPHATASE YISI"/>
    <property type="match status" value="1"/>
</dbReference>
<dbReference type="EMBL" id="QWVS01000017">
    <property type="protein sequence ID" value="RID85932.1"/>
    <property type="molecule type" value="Genomic_DNA"/>
</dbReference>
<evidence type="ECO:0000313" key="2">
    <source>
        <dbReference type="Proteomes" id="UP000266016"/>
    </source>
</evidence>
<sequence>MKVLSLKELEYRIDAVRTRMIVVGKLKGLGHPDTIKSSQELDVLLNEYQKIKAK</sequence>
<accession>A0A398B7U8</accession>
<dbReference type="InterPro" id="IPR036638">
    <property type="entry name" value="HLH_DNA-bd_sf"/>
</dbReference>
<dbReference type="PANTHER" id="PTHR41263:SF1">
    <property type="entry name" value="ASPARTYL-PHOSPHATE PHOSPHATASE YISI"/>
    <property type="match status" value="1"/>
</dbReference>
<gene>
    <name evidence="1" type="ORF">D1953_10795</name>
</gene>
<evidence type="ECO:0000313" key="1">
    <source>
        <dbReference type="EMBL" id="RID85932.1"/>
    </source>
</evidence>
<dbReference type="Pfam" id="PF09388">
    <property type="entry name" value="SpoOE-like"/>
    <property type="match status" value="1"/>
</dbReference>
<protein>
    <submittedName>
        <fullName evidence="1">Aspartyl-phosphate phosphatase Spo0E family protein</fullName>
    </submittedName>
</protein>
<dbReference type="InterPro" id="IPR037208">
    <property type="entry name" value="Spo0E-like_sf"/>
</dbReference>
<proteinExistence type="predicted"/>
<reference evidence="1 2" key="1">
    <citation type="submission" date="2018-08" db="EMBL/GenBank/DDBJ databases">
        <title>Bacillus jemisoniae sp. nov., Bacillus chryseoplanitiae sp. nov., Bacillus resnikiae sp. nov., and Bacillus frankliniae sp. nov., isolated from Viking spacecraft and associated surfaces.</title>
        <authorList>
            <person name="Seuylemezian A."/>
            <person name="Vaishampayan P."/>
        </authorList>
    </citation>
    <scope>NUCLEOTIDE SEQUENCE [LARGE SCALE GENOMIC DNA]</scope>
    <source>
        <strain evidence="1 2">MA001</strain>
    </source>
</reference>
<dbReference type="AlphaFoldDB" id="A0A398B7U8"/>
<keyword evidence="2" id="KW-1185">Reference proteome</keyword>
<dbReference type="Proteomes" id="UP000266016">
    <property type="component" value="Unassembled WGS sequence"/>
</dbReference>
<dbReference type="GO" id="GO:0043937">
    <property type="term" value="P:regulation of sporulation"/>
    <property type="evidence" value="ECO:0007669"/>
    <property type="project" value="InterPro"/>
</dbReference>
<dbReference type="SUPFAM" id="SSF140500">
    <property type="entry name" value="BAS1536-like"/>
    <property type="match status" value="1"/>
</dbReference>
<dbReference type="GO" id="GO:0046983">
    <property type="term" value="F:protein dimerization activity"/>
    <property type="evidence" value="ECO:0007669"/>
    <property type="project" value="InterPro"/>
</dbReference>